<dbReference type="PANTHER" id="PTHR30532:SF1">
    <property type="entry name" value="IRON(3+)-HYDROXAMATE-BINDING PROTEIN FHUD"/>
    <property type="match status" value="1"/>
</dbReference>
<comment type="similarity">
    <text evidence="2">Belongs to the bacterial solute-binding protein 8 family.</text>
</comment>
<dbReference type="Pfam" id="PF01497">
    <property type="entry name" value="Peripla_BP_2"/>
    <property type="match status" value="1"/>
</dbReference>
<dbReference type="Gene3D" id="3.40.50.1980">
    <property type="entry name" value="Nitrogenase molybdenum iron protein domain"/>
    <property type="match status" value="2"/>
</dbReference>
<feature type="coiled-coil region" evidence="5">
    <location>
        <begin position="175"/>
        <end position="202"/>
    </location>
</feature>
<gene>
    <name evidence="8" type="ORF">SAMN04488134_102260</name>
</gene>
<dbReference type="GO" id="GO:1901678">
    <property type="term" value="P:iron coordination entity transport"/>
    <property type="evidence" value="ECO:0007669"/>
    <property type="project" value="UniProtKB-ARBA"/>
</dbReference>
<protein>
    <submittedName>
        <fullName evidence="8">Iron complex transport system substrate-binding protein</fullName>
    </submittedName>
</protein>
<evidence type="ECO:0000313" key="9">
    <source>
        <dbReference type="Proteomes" id="UP000199300"/>
    </source>
</evidence>
<evidence type="ECO:0000256" key="4">
    <source>
        <dbReference type="ARBA" id="ARBA00022729"/>
    </source>
</evidence>
<keyword evidence="4 6" id="KW-0732">Signal</keyword>
<evidence type="ECO:0000256" key="3">
    <source>
        <dbReference type="ARBA" id="ARBA00022448"/>
    </source>
</evidence>
<dbReference type="AlphaFoldDB" id="A0A1H8KEG9"/>
<feature type="domain" description="Fe/B12 periplasmic-binding" evidence="7">
    <location>
        <begin position="59"/>
        <end position="328"/>
    </location>
</feature>
<dbReference type="PROSITE" id="PS50983">
    <property type="entry name" value="FE_B12_PBP"/>
    <property type="match status" value="1"/>
</dbReference>
<reference evidence="8 9" key="1">
    <citation type="submission" date="2016-10" db="EMBL/GenBank/DDBJ databases">
        <authorList>
            <person name="de Groot N.N."/>
        </authorList>
    </citation>
    <scope>NUCLEOTIDE SEQUENCE [LARGE SCALE GENOMIC DNA]</scope>
    <source>
        <strain evidence="8 9">CGMCC 1.10434</strain>
    </source>
</reference>
<dbReference type="STRING" id="872970.SAMN04488134_102260"/>
<comment type="subcellular location">
    <subcellularLocation>
        <location evidence="1">Cell membrane</location>
        <topology evidence="1">Lipid-anchor</topology>
    </subcellularLocation>
</comment>
<evidence type="ECO:0000256" key="1">
    <source>
        <dbReference type="ARBA" id="ARBA00004193"/>
    </source>
</evidence>
<accession>A0A1H8KEG9</accession>
<organism evidence="8 9">
    <name type="scientific">Amphibacillus marinus</name>
    <dbReference type="NCBI Taxonomy" id="872970"/>
    <lineage>
        <taxon>Bacteria</taxon>
        <taxon>Bacillati</taxon>
        <taxon>Bacillota</taxon>
        <taxon>Bacilli</taxon>
        <taxon>Bacillales</taxon>
        <taxon>Bacillaceae</taxon>
        <taxon>Amphibacillus</taxon>
    </lineage>
</organism>
<evidence type="ECO:0000256" key="5">
    <source>
        <dbReference type="SAM" id="Coils"/>
    </source>
</evidence>
<evidence type="ECO:0000313" key="8">
    <source>
        <dbReference type="EMBL" id="SEN91167.1"/>
    </source>
</evidence>
<evidence type="ECO:0000259" key="7">
    <source>
        <dbReference type="PROSITE" id="PS50983"/>
    </source>
</evidence>
<dbReference type="GO" id="GO:0030288">
    <property type="term" value="C:outer membrane-bounded periplasmic space"/>
    <property type="evidence" value="ECO:0007669"/>
    <property type="project" value="TreeGrafter"/>
</dbReference>
<dbReference type="PROSITE" id="PS51257">
    <property type="entry name" value="PROKAR_LIPOPROTEIN"/>
    <property type="match status" value="1"/>
</dbReference>
<dbReference type="InterPro" id="IPR051313">
    <property type="entry name" value="Bact_iron-sidero_bind"/>
</dbReference>
<dbReference type="SUPFAM" id="SSF53807">
    <property type="entry name" value="Helical backbone' metal receptor"/>
    <property type="match status" value="1"/>
</dbReference>
<dbReference type="RefSeq" id="WP_091495541.1">
    <property type="nucleotide sequence ID" value="NZ_FODJ01000002.1"/>
</dbReference>
<dbReference type="CDD" id="cd01146">
    <property type="entry name" value="FhuD"/>
    <property type="match status" value="1"/>
</dbReference>
<name>A0A1H8KEG9_9BACI</name>
<dbReference type="OrthoDB" id="9793175at2"/>
<dbReference type="Proteomes" id="UP000199300">
    <property type="component" value="Unassembled WGS sequence"/>
</dbReference>
<dbReference type="EMBL" id="FODJ01000002">
    <property type="protein sequence ID" value="SEN91167.1"/>
    <property type="molecule type" value="Genomic_DNA"/>
</dbReference>
<dbReference type="InterPro" id="IPR002491">
    <property type="entry name" value="ABC_transptr_periplasmic_BD"/>
</dbReference>
<dbReference type="PANTHER" id="PTHR30532">
    <property type="entry name" value="IRON III DICITRATE-BINDING PERIPLASMIC PROTEIN"/>
    <property type="match status" value="1"/>
</dbReference>
<dbReference type="GO" id="GO:0005886">
    <property type="term" value="C:plasma membrane"/>
    <property type="evidence" value="ECO:0007669"/>
    <property type="project" value="UniProtKB-SubCell"/>
</dbReference>
<feature type="chain" id="PRO_5038480279" evidence="6">
    <location>
        <begin position="21"/>
        <end position="328"/>
    </location>
</feature>
<keyword evidence="3" id="KW-0813">Transport</keyword>
<proteinExistence type="inferred from homology"/>
<keyword evidence="9" id="KW-1185">Reference proteome</keyword>
<evidence type="ECO:0000256" key="2">
    <source>
        <dbReference type="ARBA" id="ARBA00008814"/>
    </source>
</evidence>
<evidence type="ECO:0000256" key="6">
    <source>
        <dbReference type="SAM" id="SignalP"/>
    </source>
</evidence>
<sequence length="328" mass="35922">MKKILILIALFTLILVGCMAQDDAPADQTAEEPTEDQTVGEITIVDGLGEHTFDGPQERIVAIEWNVAEELLAVGVQPVAVTDVEGFNKWVTIDQALDESVVDVGLRQEPNIEEIAKLEPDVIVGVTGYQEAMLPELEKIAPVVLLDSQSEEAIADIYASTLNNLRTVAQLVGKEQEAEAAITRVEDRMAEAQANIEAADLATLEFVFTQAYSSNDVPEFRLFTPNSMVSHVLEGMGLTNKIQDQEDEAYGFITANVEGVANYQEALFIHTVQLDDPLFENLSSNSAWNSLHFVENDLMFDAGSGVWTFGSVLSMETLINNVEEALTK</sequence>
<feature type="signal peptide" evidence="6">
    <location>
        <begin position="1"/>
        <end position="20"/>
    </location>
</feature>
<keyword evidence="5" id="KW-0175">Coiled coil</keyword>